<dbReference type="GO" id="GO:0015038">
    <property type="term" value="F:glutathione disulfide oxidoreductase activity"/>
    <property type="evidence" value="ECO:0007669"/>
    <property type="project" value="TreeGrafter"/>
</dbReference>
<reference evidence="5" key="1">
    <citation type="journal article" date="2021" name="Microbiol. Resour. Announc.">
        <title>LGAAP: Leishmaniinae Genome Assembly and Annotation Pipeline.</title>
        <authorList>
            <person name="Almutairi H."/>
            <person name="Urbaniak M.D."/>
            <person name="Bates M.D."/>
            <person name="Jariyapan N."/>
            <person name="Kwakye-Nuako G."/>
            <person name="Thomaz-Soccol V."/>
            <person name="Al-Salem W.S."/>
            <person name="Dillon R.J."/>
            <person name="Bates P.A."/>
            <person name="Gatherer D."/>
        </authorList>
    </citation>
    <scope>NUCLEOTIDE SEQUENCE [LARGE SCALE GENOMIC DNA]</scope>
</reference>
<keyword evidence="1" id="KW-1015">Disulfide bond</keyword>
<evidence type="ECO:0000313" key="5">
    <source>
        <dbReference type="Proteomes" id="UP000673552"/>
    </source>
</evidence>
<dbReference type="Gene3D" id="3.40.30.10">
    <property type="entry name" value="Glutaredoxin"/>
    <property type="match status" value="1"/>
</dbReference>
<feature type="domain" description="Glutaredoxin" evidence="3">
    <location>
        <begin position="14"/>
        <end position="76"/>
    </location>
</feature>
<dbReference type="GO" id="GO:0005737">
    <property type="term" value="C:cytoplasm"/>
    <property type="evidence" value="ECO:0007669"/>
    <property type="project" value="TreeGrafter"/>
</dbReference>
<dbReference type="RefSeq" id="XP_067177576.1">
    <property type="nucleotide sequence ID" value="XM_067320966.1"/>
</dbReference>
<dbReference type="InterPro" id="IPR011767">
    <property type="entry name" value="GLR_AS"/>
</dbReference>
<dbReference type="EMBL" id="JAFEUZ010000027">
    <property type="protein sequence ID" value="KAG5475311.1"/>
    <property type="molecule type" value="Genomic_DNA"/>
</dbReference>
<dbReference type="PANTHER" id="PTHR45694:SF18">
    <property type="entry name" value="GLUTAREDOXIN-1-RELATED"/>
    <property type="match status" value="1"/>
</dbReference>
<evidence type="ECO:0000313" key="4">
    <source>
        <dbReference type="EMBL" id="KAG5475311.1"/>
    </source>
</evidence>
<accession>A0A836KIC5</accession>
<dbReference type="CDD" id="cd03419">
    <property type="entry name" value="GRX_GRXh_1_2_like"/>
    <property type="match status" value="1"/>
</dbReference>
<dbReference type="Pfam" id="PF00462">
    <property type="entry name" value="Glutaredoxin"/>
    <property type="match status" value="1"/>
</dbReference>
<gene>
    <name evidence="4" type="ORF">LSCM1_03424</name>
</gene>
<dbReference type="OrthoDB" id="418495at2759"/>
<dbReference type="Proteomes" id="UP000673552">
    <property type="component" value="Unassembled WGS sequence"/>
</dbReference>
<dbReference type="AlphaFoldDB" id="A0A836KIC5"/>
<dbReference type="GeneID" id="92513478"/>
<keyword evidence="2" id="KW-0676">Redox-active center</keyword>
<comment type="caution">
    <text evidence="4">The sequence shown here is derived from an EMBL/GenBank/DDBJ whole genome shotgun (WGS) entry which is preliminary data.</text>
</comment>
<name>A0A836KIC5_9TRYP</name>
<dbReference type="PROSITE" id="PS51354">
    <property type="entry name" value="GLUTAREDOXIN_2"/>
    <property type="match status" value="1"/>
</dbReference>
<dbReference type="SUPFAM" id="SSF52833">
    <property type="entry name" value="Thioredoxin-like"/>
    <property type="match status" value="1"/>
</dbReference>
<reference evidence="5" key="2">
    <citation type="journal article" date="2021" name="Sci. Data">
        <title>Chromosome-scale genome sequencing, assembly and annotation of six genomes from subfamily Leishmaniinae.</title>
        <authorList>
            <person name="Almutairi H."/>
            <person name="Urbaniak M.D."/>
            <person name="Bates M.D."/>
            <person name="Jariyapan N."/>
            <person name="Kwakye-Nuako G."/>
            <person name="Thomaz Soccol V."/>
            <person name="Al-Salem W.S."/>
            <person name="Dillon R.J."/>
            <person name="Bates P.A."/>
            <person name="Gatherer D."/>
        </authorList>
    </citation>
    <scope>NUCLEOTIDE SEQUENCE [LARGE SCALE GENOMIC DNA]</scope>
</reference>
<dbReference type="InterPro" id="IPR036249">
    <property type="entry name" value="Thioredoxin-like_sf"/>
</dbReference>
<dbReference type="PANTHER" id="PTHR45694">
    <property type="entry name" value="GLUTAREDOXIN 2"/>
    <property type="match status" value="1"/>
</dbReference>
<dbReference type="FunFam" id="3.40.30.10:FF:000384">
    <property type="entry name" value="Glutaredoxin, putative"/>
    <property type="match status" value="1"/>
</dbReference>
<evidence type="ECO:0000256" key="2">
    <source>
        <dbReference type="ARBA" id="ARBA00023284"/>
    </source>
</evidence>
<sequence length="96" mass="10607">MSATVAELIAANKVVVFSWVTCPFCVRAKELLKPLAKDLRVYECDQMPNGEDLRKEIFSKYGHETVPAIFINGEFIGGCSELQALQRSGGLTKKLS</sequence>
<evidence type="ECO:0000259" key="3">
    <source>
        <dbReference type="Pfam" id="PF00462"/>
    </source>
</evidence>
<evidence type="ECO:0000256" key="1">
    <source>
        <dbReference type="ARBA" id="ARBA00023157"/>
    </source>
</evidence>
<organism evidence="4 5">
    <name type="scientific">Leishmania martiniquensis</name>
    <dbReference type="NCBI Taxonomy" id="1580590"/>
    <lineage>
        <taxon>Eukaryota</taxon>
        <taxon>Discoba</taxon>
        <taxon>Euglenozoa</taxon>
        <taxon>Kinetoplastea</taxon>
        <taxon>Metakinetoplastina</taxon>
        <taxon>Trypanosomatida</taxon>
        <taxon>Trypanosomatidae</taxon>
        <taxon>Leishmaniinae</taxon>
        <taxon>Leishmania</taxon>
    </lineage>
</organism>
<proteinExistence type="predicted"/>
<dbReference type="InterPro" id="IPR014025">
    <property type="entry name" value="Glutaredoxin_subgr"/>
</dbReference>
<dbReference type="KEGG" id="lmat:92513478"/>
<protein>
    <recommendedName>
        <fullName evidence="3">Glutaredoxin domain-containing protein</fullName>
    </recommendedName>
</protein>
<dbReference type="PROSITE" id="PS00195">
    <property type="entry name" value="GLUTAREDOXIN_1"/>
    <property type="match status" value="1"/>
</dbReference>
<keyword evidence="5" id="KW-1185">Reference proteome</keyword>
<dbReference type="InterPro" id="IPR002109">
    <property type="entry name" value="Glutaredoxin"/>
</dbReference>
<dbReference type="PRINTS" id="PR00160">
    <property type="entry name" value="GLUTAREDOXIN"/>
</dbReference>
<dbReference type="GO" id="GO:0034599">
    <property type="term" value="P:cellular response to oxidative stress"/>
    <property type="evidence" value="ECO:0007669"/>
    <property type="project" value="TreeGrafter"/>
</dbReference>